<gene>
    <name evidence="2" type="ORF">C1SCF055_LOCUS22949</name>
</gene>
<name>A0A9P1CRK9_9DINO</name>
<feature type="region of interest" description="Disordered" evidence="1">
    <location>
        <begin position="95"/>
        <end position="129"/>
    </location>
</feature>
<dbReference type="EMBL" id="CAMXCT010002214">
    <property type="protein sequence ID" value="CAI3996474.1"/>
    <property type="molecule type" value="Genomic_DNA"/>
</dbReference>
<evidence type="ECO:0000256" key="1">
    <source>
        <dbReference type="SAM" id="MobiDB-lite"/>
    </source>
</evidence>
<accession>A0A9P1CRK9</accession>
<keyword evidence="4" id="KW-1185">Reference proteome</keyword>
<proteinExistence type="predicted"/>
<organism evidence="2">
    <name type="scientific">Cladocopium goreaui</name>
    <dbReference type="NCBI Taxonomy" id="2562237"/>
    <lineage>
        <taxon>Eukaryota</taxon>
        <taxon>Sar</taxon>
        <taxon>Alveolata</taxon>
        <taxon>Dinophyceae</taxon>
        <taxon>Suessiales</taxon>
        <taxon>Symbiodiniaceae</taxon>
        <taxon>Cladocopium</taxon>
    </lineage>
</organism>
<dbReference type="EMBL" id="CAMXCT020002214">
    <property type="protein sequence ID" value="CAL1149849.1"/>
    <property type="molecule type" value="Genomic_DNA"/>
</dbReference>
<evidence type="ECO:0000313" key="2">
    <source>
        <dbReference type="EMBL" id="CAI3996474.1"/>
    </source>
</evidence>
<protein>
    <submittedName>
        <fullName evidence="2">Uncharacterized protein</fullName>
    </submittedName>
</protein>
<dbReference type="AlphaFoldDB" id="A0A9P1CRK9"/>
<sequence>MYLDFEANRSKEIFTKYVDSVLAKCAKIRSLIGDLQKNYPTDATAKKAIATLNADLVTLDNEYNRLSTHVAEGERDNYNKECTKIAQNEAKIRSAKRHFQKKEVSDPNPSSLPLQGTEPIGGEPEQQPVSEPMTFRDDYMRHRDLVGLPRSQDVFRKIELDPNLSMNLPRPNANAGAVLDHAIKVFEGLLEKNKPMTFKVGITHDAWIRWHNRTFGYKHSKDKFGHLVVVYAAANPYGPSFLEAASCVSQILTAQAVAADMGKGRAAACGVDTWASCHLQNSERDAQRTLKKQKSKLDIPVSSVTSSGCKVPWISPESWLRFIVTKGLWPMMAGCDVHDYDGAARNWLQFWKTYQQIHPDFELFHMENVDLSRTAAWLIHGDEGRTLKRNGLMVTSVQSALGRGFDEKRVHGQNADSAKLRVNFAGHSFTTRYVVNTMPKTAYESNPGIFHETMGHISASLNRCLREGFEDVSRGEKFHVVVLGVKGDAPYLAKVGNFYRTYNTTAKRGEERGPPKGTCPYCLAGTREFPGEEIATTNPKWLLTMGVKLPWVQCPAVIKNLVHDCGDPAAFFKSDIWHVVHLGFGRSWVASTVQLVLQQLPCSNLEEKWEYLTEDYLRWCHDNKKQAHISKISPYLMSYGDHGGAMGNWHKAALTTNFLQWIVVLLGKVAPDRAGLLLQCRTATYRLNSMFSLLYRAGAFLTENEAAFASEQGLQFLRTYAFLAESMYRDSKQWLWPLYPKLHVFHHLMLEMHFTGSKVKTCPNPMLFACQIDEDTVGKTSRLSRKVNIRLVAQRALDRYLTAAYTAFAKAKLLA</sequence>
<dbReference type="OrthoDB" id="431620at2759"/>
<reference evidence="2" key="1">
    <citation type="submission" date="2022-10" db="EMBL/GenBank/DDBJ databases">
        <authorList>
            <person name="Chen Y."/>
            <person name="Dougan E. K."/>
            <person name="Chan C."/>
            <person name="Rhodes N."/>
            <person name="Thang M."/>
        </authorList>
    </citation>
    <scope>NUCLEOTIDE SEQUENCE</scope>
</reference>
<evidence type="ECO:0000313" key="4">
    <source>
        <dbReference type="Proteomes" id="UP001152797"/>
    </source>
</evidence>
<dbReference type="Proteomes" id="UP001152797">
    <property type="component" value="Unassembled WGS sequence"/>
</dbReference>
<reference evidence="3 4" key="2">
    <citation type="submission" date="2024-05" db="EMBL/GenBank/DDBJ databases">
        <authorList>
            <person name="Chen Y."/>
            <person name="Shah S."/>
            <person name="Dougan E. K."/>
            <person name="Thang M."/>
            <person name="Chan C."/>
        </authorList>
    </citation>
    <scope>NUCLEOTIDE SEQUENCE [LARGE SCALE GENOMIC DNA]</scope>
</reference>
<dbReference type="EMBL" id="CAMXCT030002214">
    <property type="protein sequence ID" value="CAL4783786.1"/>
    <property type="molecule type" value="Genomic_DNA"/>
</dbReference>
<comment type="caution">
    <text evidence="2">The sequence shown here is derived from an EMBL/GenBank/DDBJ whole genome shotgun (WGS) entry which is preliminary data.</text>
</comment>
<evidence type="ECO:0000313" key="3">
    <source>
        <dbReference type="EMBL" id="CAL4783786.1"/>
    </source>
</evidence>